<dbReference type="GO" id="GO:0009279">
    <property type="term" value="C:cell outer membrane"/>
    <property type="evidence" value="ECO:0007669"/>
    <property type="project" value="UniProtKB-SubCell"/>
</dbReference>
<keyword evidence="3 6" id="KW-0732">Signal</keyword>
<dbReference type="Pfam" id="PF07980">
    <property type="entry name" value="SusD_RagB"/>
    <property type="match status" value="1"/>
</dbReference>
<feature type="domain" description="SusD-like N-terminal" evidence="8">
    <location>
        <begin position="50"/>
        <end position="225"/>
    </location>
</feature>
<dbReference type="SUPFAM" id="SSF48452">
    <property type="entry name" value="TPR-like"/>
    <property type="match status" value="1"/>
</dbReference>
<evidence type="ECO:0000256" key="4">
    <source>
        <dbReference type="ARBA" id="ARBA00023136"/>
    </source>
</evidence>
<keyword evidence="5" id="KW-0998">Cell outer membrane</keyword>
<evidence type="ECO:0000256" key="3">
    <source>
        <dbReference type="ARBA" id="ARBA00022729"/>
    </source>
</evidence>
<dbReference type="Proteomes" id="UP000219452">
    <property type="component" value="Unassembled WGS sequence"/>
</dbReference>
<reference evidence="10" key="1">
    <citation type="submission" date="2017-09" db="EMBL/GenBank/DDBJ databases">
        <authorList>
            <person name="Varghese N."/>
            <person name="Submissions S."/>
        </authorList>
    </citation>
    <scope>NUCLEOTIDE SEQUENCE [LARGE SCALE GENOMIC DNA]</scope>
    <source>
        <strain evidence="10">DSM 29961</strain>
    </source>
</reference>
<evidence type="ECO:0000256" key="2">
    <source>
        <dbReference type="ARBA" id="ARBA00006275"/>
    </source>
</evidence>
<evidence type="ECO:0000313" key="9">
    <source>
        <dbReference type="EMBL" id="SOD83013.1"/>
    </source>
</evidence>
<dbReference type="Pfam" id="PF14322">
    <property type="entry name" value="SusD-like_3"/>
    <property type="match status" value="1"/>
</dbReference>
<comment type="subcellular location">
    <subcellularLocation>
        <location evidence="1">Cell outer membrane</location>
    </subcellularLocation>
</comment>
<dbReference type="InterPro" id="IPR012944">
    <property type="entry name" value="SusD_RagB_dom"/>
</dbReference>
<sequence>MINQNSMNYIAKCISFSLLLGTTMVACNSDFLNTQPLDKVSGDAVWADRALSEAFVTDVYNGIRDGLLDQMSLDCQTDNALYSFGKQDVNEANVSPSNTGTIKSTMEWGAVYARIRAANIALAKLAKPTFDNSGDLAGRMRGEMYFMRAYLYNQLLRYYGAIPMIKTPYTLDEPDFTVARNTYEECVNGIVADLDSASTLLKGRSMQAGRATQGAALALKSRVLLYAASDLHDIPTAKAKSTVIASFTKPELLGYVSGDRTARWQKAKDAAKAVMDLNQYGYKLNLAAPVTAAEGQQNYVNLSLSQNGGEADGIFLKYYIRASNDDWGSWFPRNNMPNGYHGWTSSEPTQQMVDNYEMMDGTKFSWSNPVHAAAPYENRDPRFYASILYDGAQWKPRTPDGAGIDPFGQIQMGEYEVGSSAAPTKFSGLDTRNSTIENWNGTWTGYAIRKFFNTDPSIVDQNIRQEIPSIQIRFTEVVLNYAEACLMLGQEAEARTWINAVRFRVGMPAITESGAALVARYQNERNVEMFLEDQRFYDVRRWMIAPAVLGQQARIISITGKLKPGKTVTTYKYSKENYTYSYNVQDLGTGKENRRWADKIYFLPISRDEINRNNKLVQNPGYE</sequence>
<protein>
    <submittedName>
        <fullName evidence="9">Starch-binding associating with outer membrane</fullName>
    </submittedName>
</protein>
<accession>A0A286FIG7</accession>
<evidence type="ECO:0000259" key="8">
    <source>
        <dbReference type="Pfam" id="PF14322"/>
    </source>
</evidence>
<feature type="signal peptide" evidence="6">
    <location>
        <begin position="1"/>
        <end position="28"/>
    </location>
</feature>
<feature type="domain" description="RagB/SusD" evidence="7">
    <location>
        <begin position="314"/>
        <end position="622"/>
    </location>
</feature>
<evidence type="ECO:0000313" key="10">
    <source>
        <dbReference type="Proteomes" id="UP000219452"/>
    </source>
</evidence>
<evidence type="ECO:0000256" key="5">
    <source>
        <dbReference type="ARBA" id="ARBA00023237"/>
    </source>
</evidence>
<keyword evidence="10" id="KW-1185">Reference proteome</keyword>
<proteinExistence type="inferred from homology"/>
<dbReference type="Gene3D" id="1.25.40.390">
    <property type="match status" value="1"/>
</dbReference>
<evidence type="ECO:0000256" key="6">
    <source>
        <dbReference type="SAM" id="SignalP"/>
    </source>
</evidence>
<dbReference type="InterPro" id="IPR033985">
    <property type="entry name" value="SusD-like_N"/>
</dbReference>
<dbReference type="InterPro" id="IPR011990">
    <property type="entry name" value="TPR-like_helical_dom_sf"/>
</dbReference>
<gene>
    <name evidence="9" type="ORF">SAMN06269250_2333</name>
</gene>
<feature type="chain" id="PRO_5012786880" evidence="6">
    <location>
        <begin position="29"/>
        <end position="623"/>
    </location>
</feature>
<comment type="similarity">
    <text evidence="2">Belongs to the SusD family.</text>
</comment>
<name>A0A286FIG7_9BACT</name>
<keyword evidence="4" id="KW-0472">Membrane</keyword>
<evidence type="ECO:0000259" key="7">
    <source>
        <dbReference type="Pfam" id="PF07980"/>
    </source>
</evidence>
<dbReference type="AlphaFoldDB" id="A0A286FIG7"/>
<organism evidence="9 10">
    <name type="scientific">Spirosoma fluviale</name>
    <dbReference type="NCBI Taxonomy" id="1597977"/>
    <lineage>
        <taxon>Bacteria</taxon>
        <taxon>Pseudomonadati</taxon>
        <taxon>Bacteroidota</taxon>
        <taxon>Cytophagia</taxon>
        <taxon>Cytophagales</taxon>
        <taxon>Cytophagaceae</taxon>
        <taxon>Spirosoma</taxon>
    </lineage>
</organism>
<dbReference type="EMBL" id="OCNH01000001">
    <property type="protein sequence ID" value="SOD83013.1"/>
    <property type="molecule type" value="Genomic_DNA"/>
</dbReference>
<evidence type="ECO:0000256" key="1">
    <source>
        <dbReference type="ARBA" id="ARBA00004442"/>
    </source>
</evidence>